<dbReference type="AlphaFoldDB" id="B5H7E5"/>
<name>B5H7E5_STRE2</name>
<keyword evidence="3" id="KW-1185">Reference proteome</keyword>
<protein>
    <submittedName>
        <fullName evidence="2">CBS domain-containing protein</fullName>
    </submittedName>
</protein>
<dbReference type="SUPFAM" id="SSF54631">
    <property type="entry name" value="CBS-domain pair"/>
    <property type="match status" value="1"/>
</dbReference>
<dbReference type="eggNOG" id="COG0517">
    <property type="taxonomic scope" value="Bacteria"/>
</dbReference>
<evidence type="ECO:0000313" key="3">
    <source>
        <dbReference type="Proteomes" id="UP000002805"/>
    </source>
</evidence>
<reference evidence="3" key="2">
    <citation type="submission" date="2009-10" db="EMBL/GenBank/DDBJ databases">
        <title>The genome sequence of Streptomyces pristinaespiralis strain ATCC 25486.</title>
        <authorList>
            <consortium name="The Broad Institute Genome Sequencing Platform"/>
            <consortium name="Broad Institute Microbial Sequencing Center"/>
            <person name="Fischbach M."/>
            <person name="Godfrey P."/>
            <person name="Ward D."/>
            <person name="Young S."/>
            <person name="Zeng Q."/>
            <person name="Koehrsen M."/>
            <person name="Alvarado L."/>
            <person name="Berlin A.M."/>
            <person name="Bochicchio J."/>
            <person name="Borenstein D."/>
            <person name="Chapman S.B."/>
            <person name="Chen Z."/>
            <person name="Engels R."/>
            <person name="Freedman E."/>
            <person name="Gellesch M."/>
            <person name="Goldberg J."/>
            <person name="Griggs A."/>
            <person name="Gujja S."/>
            <person name="Heilman E.R."/>
            <person name="Heiman D.I."/>
            <person name="Hepburn T.A."/>
            <person name="Howarth C."/>
            <person name="Jen D."/>
            <person name="Larson L."/>
            <person name="Lewis B."/>
            <person name="Mehta T."/>
            <person name="Park D."/>
            <person name="Pearson M."/>
            <person name="Richards J."/>
            <person name="Roberts A."/>
            <person name="Saif S."/>
            <person name="Shea T.D."/>
            <person name="Shenoy N."/>
            <person name="Sisk P."/>
            <person name="Stolte C."/>
            <person name="Sykes S.N."/>
            <person name="Thomson T."/>
            <person name="Walk T."/>
            <person name="White J."/>
            <person name="Yandava C."/>
            <person name="Straight P."/>
            <person name="Clardy J."/>
            <person name="Hung D."/>
            <person name="Kolter R."/>
            <person name="Mekalanos J."/>
            <person name="Walker S."/>
            <person name="Walsh C.T."/>
            <person name="Wieland-Brown L.C."/>
            <person name="Haas B."/>
            <person name="Nusbaum C."/>
            <person name="Birren B."/>
        </authorList>
    </citation>
    <scope>NUCLEOTIDE SEQUENCE [LARGE SCALE GENOMIC DNA]</scope>
    <source>
        <strain evidence="3">ATCC 25486 / DSM 40338 / CBS 914.69 / JCM 4507 / NBRC 13074 / NRRL 2958 / 5647</strain>
    </source>
</reference>
<dbReference type="Proteomes" id="UP000002805">
    <property type="component" value="Chromosome"/>
</dbReference>
<accession>B5H7E5</accession>
<feature type="compositionally biased region" description="Polar residues" evidence="1">
    <location>
        <begin position="8"/>
        <end position="18"/>
    </location>
</feature>
<dbReference type="Gene3D" id="3.10.580.10">
    <property type="entry name" value="CBS-domain"/>
    <property type="match status" value="1"/>
</dbReference>
<dbReference type="EMBL" id="CM000950">
    <property type="protein sequence ID" value="EDY62756.2"/>
    <property type="molecule type" value="Genomic_DNA"/>
</dbReference>
<proteinExistence type="predicted"/>
<gene>
    <name evidence="2" type="ORF">SSDG_01091</name>
</gene>
<reference evidence="3" key="1">
    <citation type="submission" date="2008-02" db="EMBL/GenBank/DDBJ databases">
        <authorList>
            <consortium name="The Broad Institute Genome Sequencing Platform"/>
            <person name="Fischbach M."/>
            <person name="Ward D."/>
            <person name="Young S."/>
            <person name="Jaffe D."/>
            <person name="Gnerre S."/>
            <person name="Berlin A."/>
            <person name="Heiman D."/>
            <person name="Hepburn T."/>
            <person name="Sykes S."/>
            <person name="Alvarado L."/>
            <person name="Kodira C.D."/>
            <person name="Straight P."/>
            <person name="Clardy J."/>
            <person name="Hung D."/>
            <person name="Kolter R."/>
            <person name="Mekalanos J."/>
            <person name="Walker S."/>
            <person name="Walsh C.T."/>
            <person name="Lander E."/>
            <person name="Galagan J."/>
            <person name="Nusbaum C."/>
            <person name="Birren B."/>
        </authorList>
    </citation>
    <scope>NUCLEOTIDE SEQUENCE [LARGE SCALE GENOMIC DNA]</scope>
    <source>
        <strain evidence="3">ATCC 25486 / DSM 40338 / CBS 914.69 / JCM 4507 / NBRC 13074 / NRRL 2958 / 5647</strain>
    </source>
</reference>
<dbReference type="InterPro" id="IPR046342">
    <property type="entry name" value="CBS_dom_sf"/>
</dbReference>
<feature type="region of interest" description="Disordered" evidence="1">
    <location>
        <begin position="1"/>
        <end position="26"/>
    </location>
</feature>
<evidence type="ECO:0000256" key="1">
    <source>
        <dbReference type="SAM" id="MobiDB-lite"/>
    </source>
</evidence>
<sequence length="108" mass="11678">MPCEAGNGSESWDSASTGRTRRRRTAVRARDLAETYPFVTTDDSAMDAARLLAERALPALLVLDADGHPYAIVPGSQLVRQLLPHYIVEDPLLAAVVDERSDTDALTG</sequence>
<dbReference type="HOGENOM" id="CLU_2195497_0_0_11"/>
<organism evidence="2 3">
    <name type="scientific">Streptomyces pristinaespiralis (strain ATCC 25486 / DSM 40338 / CBS 914.69 / JCM 4507 / KCC S-0507 / NBRC 13074 / NRRL 2958 / 5647)</name>
    <dbReference type="NCBI Taxonomy" id="457429"/>
    <lineage>
        <taxon>Bacteria</taxon>
        <taxon>Bacillati</taxon>
        <taxon>Actinomycetota</taxon>
        <taxon>Actinomycetes</taxon>
        <taxon>Kitasatosporales</taxon>
        <taxon>Streptomycetaceae</taxon>
        <taxon>Streptomyces</taxon>
    </lineage>
</organism>
<evidence type="ECO:0000313" key="2">
    <source>
        <dbReference type="EMBL" id="EDY62756.2"/>
    </source>
</evidence>